<dbReference type="PROSITE" id="PS00196">
    <property type="entry name" value="COPPER_BLUE"/>
    <property type="match status" value="1"/>
</dbReference>
<proteinExistence type="predicted"/>
<dbReference type="CDD" id="cd04211">
    <property type="entry name" value="Cupredoxin_like_2"/>
    <property type="match status" value="1"/>
</dbReference>
<evidence type="ECO:0000256" key="6">
    <source>
        <dbReference type="ARBA" id="ARBA00023008"/>
    </source>
</evidence>
<keyword evidence="6" id="KW-0186">Copper</keyword>
<keyword evidence="3" id="KW-0479">Metal-binding</keyword>
<reference evidence="9" key="1">
    <citation type="submission" date="2022-10" db="EMBL/GenBank/DDBJ databases">
        <title>Complete genome sequence of Schlegelella aquatica LMG 23380.</title>
        <authorList>
            <person name="Musilova J."/>
            <person name="Kourilova X."/>
            <person name="Bezdicek M."/>
            <person name="Hermankova K."/>
            <person name="Obruca S."/>
            <person name="Sedlar K."/>
        </authorList>
    </citation>
    <scope>NUCLEOTIDE SEQUENCE</scope>
    <source>
        <strain evidence="9">LMG 23380</strain>
    </source>
</reference>
<evidence type="ECO:0000313" key="9">
    <source>
        <dbReference type="EMBL" id="UZD55437.1"/>
    </source>
</evidence>
<dbReference type="Pfam" id="PF00127">
    <property type="entry name" value="Copper-bind"/>
    <property type="match status" value="1"/>
</dbReference>
<dbReference type="RefSeq" id="WP_264893191.1">
    <property type="nucleotide sequence ID" value="NZ_CP110257.1"/>
</dbReference>
<dbReference type="InterPro" id="IPR008972">
    <property type="entry name" value="Cupredoxin"/>
</dbReference>
<sequence>MSVRLNAGVALLAALAMSSTAFAHGEGHASRRLELSSERHPWGQQGDPAKATRTVRVDMDDRMRFVPDRLEVRQGETVRFVVRNRGQVLHEMVIGTRDALESHAELMRKHPGMEHDEPYMAHVGPGQRGEIVWTFTEPGEYFYGCLVPGHWEAGMKGRIVVRP</sequence>
<evidence type="ECO:0000256" key="1">
    <source>
        <dbReference type="ARBA" id="ARBA00004418"/>
    </source>
</evidence>
<keyword evidence="10" id="KW-1185">Reference proteome</keyword>
<name>A0ABY6MTU3_9BURK</name>
<organism evidence="9 10">
    <name type="scientific">Caldimonas aquatica</name>
    <dbReference type="NCBI Taxonomy" id="376175"/>
    <lineage>
        <taxon>Bacteria</taxon>
        <taxon>Pseudomonadati</taxon>
        <taxon>Pseudomonadota</taxon>
        <taxon>Betaproteobacteria</taxon>
        <taxon>Burkholderiales</taxon>
        <taxon>Sphaerotilaceae</taxon>
        <taxon>Caldimonas</taxon>
    </lineage>
</organism>
<dbReference type="PANTHER" id="PTHR38439">
    <property type="entry name" value="AURACYANIN-B"/>
    <property type="match status" value="1"/>
</dbReference>
<dbReference type="EMBL" id="CP110257">
    <property type="protein sequence ID" value="UZD55437.1"/>
    <property type="molecule type" value="Genomic_DNA"/>
</dbReference>
<accession>A0ABY6MTU3</accession>
<comment type="subcellular location">
    <subcellularLocation>
        <location evidence="1">Periplasm</location>
    </subcellularLocation>
</comment>
<dbReference type="PANTHER" id="PTHR38439:SF3">
    <property type="entry name" value="COPPER-RESISTANT CUPROPROTEIN COPI"/>
    <property type="match status" value="1"/>
</dbReference>
<gene>
    <name evidence="9" type="ORF">OMP39_02260</name>
</gene>
<dbReference type="InterPro" id="IPR033138">
    <property type="entry name" value="Cu_oxidase_CS"/>
</dbReference>
<feature type="chain" id="PRO_5047037272" evidence="7">
    <location>
        <begin position="24"/>
        <end position="163"/>
    </location>
</feature>
<dbReference type="Proteomes" id="UP001163266">
    <property type="component" value="Chromosome"/>
</dbReference>
<dbReference type="Gene3D" id="2.60.40.420">
    <property type="entry name" value="Cupredoxins - blue copper proteins"/>
    <property type="match status" value="1"/>
</dbReference>
<dbReference type="InterPro" id="IPR028871">
    <property type="entry name" value="BlueCu_1_BS"/>
</dbReference>
<evidence type="ECO:0000256" key="3">
    <source>
        <dbReference type="ARBA" id="ARBA00022723"/>
    </source>
</evidence>
<dbReference type="InterPro" id="IPR050845">
    <property type="entry name" value="Cu-binding_ET"/>
</dbReference>
<keyword evidence="5" id="KW-0249">Electron transport</keyword>
<evidence type="ECO:0000313" key="10">
    <source>
        <dbReference type="Proteomes" id="UP001163266"/>
    </source>
</evidence>
<feature type="domain" description="Blue (type 1) copper" evidence="8">
    <location>
        <begin position="55"/>
        <end position="161"/>
    </location>
</feature>
<feature type="signal peptide" evidence="7">
    <location>
        <begin position="1"/>
        <end position="23"/>
    </location>
</feature>
<dbReference type="InterPro" id="IPR000923">
    <property type="entry name" value="BlueCu_1"/>
</dbReference>
<keyword evidence="4" id="KW-0574">Periplasm</keyword>
<dbReference type="SUPFAM" id="SSF49503">
    <property type="entry name" value="Cupredoxins"/>
    <property type="match status" value="1"/>
</dbReference>
<evidence type="ECO:0000256" key="5">
    <source>
        <dbReference type="ARBA" id="ARBA00022982"/>
    </source>
</evidence>
<evidence type="ECO:0000256" key="4">
    <source>
        <dbReference type="ARBA" id="ARBA00022764"/>
    </source>
</evidence>
<evidence type="ECO:0000256" key="7">
    <source>
        <dbReference type="SAM" id="SignalP"/>
    </source>
</evidence>
<keyword evidence="2" id="KW-0813">Transport</keyword>
<evidence type="ECO:0000256" key="2">
    <source>
        <dbReference type="ARBA" id="ARBA00022448"/>
    </source>
</evidence>
<keyword evidence="7" id="KW-0732">Signal</keyword>
<evidence type="ECO:0000259" key="8">
    <source>
        <dbReference type="Pfam" id="PF00127"/>
    </source>
</evidence>
<dbReference type="PROSITE" id="PS00079">
    <property type="entry name" value="MULTICOPPER_OXIDASE1"/>
    <property type="match status" value="1"/>
</dbReference>
<protein>
    <submittedName>
        <fullName evidence="9">Cupredoxin family protein</fullName>
    </submittedName>
</protein>